<organism evidence="1 2">
    <name type="scientific">Penicillium diatomitis</name>
    <dbReference type="NCBI Taxonomy" id="2819901"/>
    <lineage>
        <taxon>Eukaryota</taxon>
        <taxon>Fungi</taxon>
        <taxon>Dikarya</taxon>
        <taxon>Ascomycota</taxon>
        <taxon>Pezizomycotina</taxon>
        <taxon>Eurotiomycetes</taxon>
        <taxon>Eurotiomycetidae</taxon>
        <taxon>Eurotiales</taxon>
        <taxon>Aspergillaceae</taxon>
        <taxon>Penicillium</taxon>
    </lineage>
</organism>
<proteinExistence type="predicted"/>
<dbReference type="RefSeq" id="XP_056790063.1">
    <property type="nucleotide sequence ID" value="XM_056934869.1"/>
</dbReference>
<comment type="caution">
    <text evidence="1">The sequence shown here is derived from an EMBL/GenBank/DDBJ whole genome shotgun (WGS) entry which is preliminary data.</text>
</comment>
<reference evidence="1" key="1">
    <citation type="submission" date="2022-12" db="EMBL/GenBank/DDBJ databases">
        <authorList>
            <person name="Petersen C."/>
        </authorList>
    </citation>
    <scope>NUCLEOTIDE SEQUENCE</scope>
    <source>
        <strain evidence="1">IBT 30728</strain>
    </source>
</reference>
<dbReference type="SUPFAM" id="SSF56112">
    <property type="entry name" value="Protein kinase-like (PK-like)"/>
    <property type="match status" value="1"/>
</dbReference>
<dbReference type="AlphaFoldDB" id="A0A9X0BUL0"/>
<dbReference type="Proteomes" id="UP001148312">
    <property type="component" value="Unassembled WGS sequence"/>
</dbReference>
<accession>A0A9X0BUL0</accession>
<gene>
    <name evidence="1" type="ORF">N7539_005267</name>
</gene>
<evidence type="ECO:0000313" key="1">
    <source>
        <dbReference type="EMBL" id="KAJ5485279.1"/>
    </source>
</evidence>
<dbReference type="GeneID" id="81625118"/>
<name>A0A9X0BUL0_9EURO</name>
<sequence length="67" mass="7907">MAMHNWPQSVTKDTRALFNDVEEFFGGPFFNAEEAFFSFVRHMLTWLPQRRKTARELMDHAFLKLGG</sequence>
<protein>
    <recommendedName>
        <fullName evidence="3">Protein kinase domain-containing protein</fullName>
    </recommendedName>
</protein>
<evidence type="ECO:0000313" key="2">
    <source>
        <dbReference type="Proteomes" id="UP001148312"/>
    </source>
</evidence>
<reference evidence="1" key="2">
    <citation type="journal article" date="2023" name="IMA Fungus">
        <title>Comparative genomic study of the Penicillium genus elucidates a diverse pangenome and 15 lateral gene transfer events.</title>
        <authorList>
            <person name="Petersen C."/>
            <person name="Sorensen T."/>
            <person name="Nielsen M.R."/>
            <person name="Sondergaard T.E."/>
            <person name="Sorensen J.L."/>
            <person name="Fitzpatrick D.A."/>
            <person name="Frisvad J.C."/>
            <person name="Nielsen K.L."/>
        </authorList>
    </citation>
    <scope>NUCLEOTIDE SEQUENCE</scope>
    <source>
        <strain evidence="1">IBT 30728</strain>
    </source>
</reference>
<dbReference type="EMBL" id="JAPWDQ010000005">
    <property type="protein sequence ID" value="KAJ5485279.1"/>
    <property type="molecule type" value="Genomic_DNA"/>
</dbReference>
<evidence type="ECO:0008006" key="3">
    <source>
        <dbReference type="Google" id="ProtNLM"/>
    </source>
</evidence>
<keyword evidence="2" id="KW-1185">Reference proteome</keyword>
<dbReference type="InterPro" id="IPR011009">
    <property type="entry name" value="Kinase-like_dom_sf"/>
</dbReference>
<dbReference type="Gene3D" id="1.10.510.10">
    <property type="entry name" value="Transferase(Phosphotransferase) domain 1"/>
    <property type="match status" value="1"/>
</dbReference>